<dbReference type="InterPro" id="IPR027056">
    <property type="entry name" value="Gluconate_2DH_su3"/>
</dbReference>
<dbReference type="Pfam" id="PF13618">
    <property type="entry name" value="Gluconate_2-dh3"/>
    <property type="match status" value="1"/>
</dbReference>
<dbReference type="AlphaFoldDB" id="A0A4U1C5X0"/>
<keyword evidence="3" id="KW-1185">Reference proteome</keyword>
<accession>A0A4U1C5X0</accession>
<feature type="transmembrane region" description="Helical" evidence="1">
    <location>
        <begin position="6"/>
        <end position="27"/>
    </location>
</feature>
<evidence type="ECO:0000256" key="1">
    <source>
        <dbReference type="SAM" id="Phobius"/>
    </source>
</evidence>
<evidence type="ECO:0000313" key="3">
    <source>
        <dbReference type="Proteomes" id="UP000310477"/>
    </source>
</evidence>
<keyword evidence="1" id="KW-1133">Transmembrane helix</keyword>
<gene>
    <name evidence="2" type="ORF">FA045_12145</name>
</gene>
<reference evidence="2 3" key="1">
    <citation type="submission" date="2019-04" db="EMBL/GenBank/DDBJ databases">
        <title>Pedobacter sp. AR-2-6 sp. nov., isolated from Arctic soil.</title>
        <authorList>
            <person name="Dahal R.H."/>
            <person name="Kim D.-U."/>
        </authorList>
    </citation>
    <scope>NUCLEOTIDE SEQUENCE [LARGE SCALE GENOMIC DNA]</scope>
    <source>
        <strain evidence="2 3">AR-2-6</strain>
    </source>
</reference>
<comment type="caution">
    <text evidence="2">The sequence shown here is derived from an EMBL/GenBank/DDBJ whole genome shotgun (WGS) entry which is preliminary data.</text>
</comment>
<dbReference type="Proteomes" id="UP000310477">
    <property type="component" value="Unassembled WGS sequence"/>
</dbReference>
<protein>
    <submittedName>
        <fullName evidence="2">Gluconate 2-dehydrogenase subunit 3 family protein</fullName>
    </submittedName>
</protein>
<dbReference type="RefSeq" id="WP_136877346.1">
    <property type="nucleotide sequence ID" value="NZ_SWBO01000006.1"/>
</dbReference>
<sequence>MNRRKALKNIFIFSVFTTIGVGGYKFYNLKKKPAIYLLSDYKDLIAELAETIIPATHTPGAKAANVQDFIINIITNCTGKEDQNNFIIGLQDLEQYCYSNYDLAFTDCTLTQKIETLNYFEQKDTYRYNILNKVNMKLFGLAFIFQLKSLTVQGYCMSYQGATKGLAYDFIPKVYQPCLPLQPNQKSWATK</sequence>
<name>A0A4U1C5X0_9SPHI</name>
<keyword evidence="1" id="KW-0472">Membrane</keyword>
<organism evidence="2 3">
    <name type="scientific">Pedobacter cryotolerans</name>
    <dbReference type="NCBI Taxonomy" id="2571270"/>
    <lineage>
        <taxon>Bacteria</taxon>
        <taxon>Pseudomonadati</taxon>
        <taxon>Bacteroidota</taxon>
        <taxon>Sphingobacteriia</taxon>
        <taxon>Sphingobacteriales</taxon>
        <taxon>Sphingobacteriaceae</taxon>
        <taxon>Pedobacter</taxon>
    </lineage>
</organism>
<dbReference type="OrthoDB" id="6385145at2"/>
<keyword evidence="1" id="KW-0812">Transmembrane</keyword>
<dbReference type="EMBL" id="SWBO01000006">
    <property type="protein sequence ID" value="TKB99653.1"/>
    <property type="molecule type" value="Genomic_DNA"/>
</dbReference>
<evidence type="ECO:0000313" key="2">
    <source>
        <dbReference type="EMBL" id="TKB99653.1"/>
    </source>
</evidence>
<proteinExistence type="predicted"/>